<gene>
    <name evidence="3" type="ORF">DOTSEDRAFT_36038</name>
</gene>
<accession>N1PKM4</accession>
<evidence type="ECO:0000259" key="2">
    <source>
        <dbReference type="Pfam" id="PF16862"/>
    </source>
</evidence>
<keyword evidence="3" id="KW-0378">Hydrolase</keyword>
<reference evidence="3 4" key="2">
    <citation type="journal article" date="2012" name="PLoS Pathog.">
        <title>Diverse lifestyles and strategies of plant pathogenesis encoded in the genomes of eighteen Dothideomycetes fungi.</title>
        <authorList>
            <person name="Ohm R.A."/>
            <person name="Feau N."/>
            <person name="Henrissat B."/>
            <person name="Schoch C.L."/>
            <person name="Horwitz B.A."/>
            <person name="Barry K.W."/>
            <person name="Condon B.J."/>
            <person name="Copeland A.C."/>
            <person name="Dhillon B."/>
            <person name="Glaser F."/>
            <person name="Hesse C.N."/>
            <person name="Kosti I."/>
            <person name="LaButti K."/>
            <person name="Lindquist E.A."/>
            <person name="Lucas S."/>
            <person name="Salamov A.A."/>
            <person name="Bradshaw R.E."/>
            <person name="Ciuffetti L."/>
            <person name="Hamelin R.C."/>
            <person name="Kema G.H.J."/>
            <person name="Lawrence C."/>
            <person name="Scott J.A."/>
            <person name="Spatafora J.W."/>
            <person name="Turgeon B.G."/>
            <person name="de Wit P.J.G.M."/>
            <person name="Zhong S."/>
            <person name="Goodwin S.B."/>
            <person name="Grigoriev I.V."/>
        </authorList>
    </citation>
    <scope>NUCLEOTIDE SEQUENCE [LARGE SCALE GENOMIC DNA]</scope>
    <source>
        <strain evidence="4">NZE10 / CBS 128990</strain>
    </source>
</reference>
<proteinExistence type="predicted"/>
<dbReference type="HOGENOM" id="CLU_022148_0_1_1"/>
<evidence type="ECO:0000256" key="1">
    <source>
        <dbReference type="SAM" id="SignalP"/>
    </source>
</evidence>
<dbReference type="PANTHER" id="PTHR36183:SF2">
    <property type="entry name" value="BETA-GLUCURONIDASE C-TERMINAL DOMAIN-CONTAINING PROTEIN"/>
    <property type="match status" value="1"/>
</dbReference>
<keyword evidence="4" id="KW-1185">Reference proteome</keyword>
<dbReference type="GO" id="GO:0016787">
    <property type="term" value="F:hydrolase activity"/>
    <property type="evidence" value="ECO:0007669"/>
    <property type="project" value="UniProtKB-KW"/>
</dbReference>
<sequence length="497" mass="54788">MYNLLLGGSLLTASVTAQQTINIASSVSPGASRPVDKSFPGLAFETSSFYSYAMKDGQPNTFSQNLISAIFSRTGGTPILRVGGTSGDHGHYDASQKDPVNFPATTTGPHFDKPYLVLGPSYFQAYNSFPNARFLFMVPHEQVYLGLQPVSNTIEWARQGLAVIGDRLDALEIGNEPDFYSQITQQKYIDSSLKIQTALQKEFPELLTDRPIFQTIDKAWNPNVGWPISAFESMNKTGAVKQVAYHFYPHGFGEVTADVLQRRIANHTQLVQSMQFIAEKVRYWNSQGRPKRILMDEVASTMSWGEGHNNLITALWSVDYQLHCAAIGVTRVHHQQIVKPGFNMWQPVQSTFSPPMVRANFYAMPFVADFLGKNPSRVNAIPLVKTDTLAAYSAWEAGKLARIAIINLEVWNQGQGARGSVDFRINDLGVSKSATINYLTAPEGGAANDTLTWGGLQWTYKSNGKGVQVKNDEKTVLVKNGVFNVAVNASSAVIIEF</sequence>
<dbReference type="eggNOG" id="ENOG502SNBU">
    <property type="taxonomic scope" value="Eukaryota"/>
</dbReference>
<feature type="signal peptide" evidence="1">
    <location>
        <begin position="1"/>
        <end position="17"/>
    </location>
</feature>
<organism evidence="3 4">
    <name type="scientific">Dothistroma septosporum (strain NZE10 / CBS 128990)</name>
    <name type="common">Red band needle blight fungus</name>
    <name type="synonym">Mycosphaerella pini</name>
    <dbReference type="NCBI Taxonomy" id="675120"/>
    <lineage>
        <taxon>Eukaryota</taxon>
        <taxon>Fungi</taxon>
        <taxon>Dikarya</taxon>
        <taxon>Ascomycota</taxon>
        <taxon>Pezizomycotina</taxon>
        <taxon>Dothideomycetes</taxon>
        <taxon>Dothideomycetidae</taxon>
        <taxon>Mycosphaerellales</taxon>
        <taxon>Mycosphaerellaceae</taxon>
        <taxon>Dothistroma</taxon>
    </lineage>
</organism>
<protein>
    <submittedName>
        <fullName evidence="3">Glycoside hydrolase family 79 protein</fullName>
    </submittedName>
</protein>
<dbReference type="EMBL" id="KB446541">
    <property type="protein sequence ID" value="EME42105.1"/>
    <property type="molecule type" value="Genomic_DNA"/>
</dbReference>
<evidence type="ECO:0000313" key="3">
    <source>
        <dbReference type="EMBL" id="EME42105.1"/>
    </source>
</evidence>
<dbReference type="InterPro" id="IPR052974">
    <property type="entry name" value="GH79_Enzymes"/>
</dbReference>
<dbReference type="OMA" id="RANFYAM"/>
<dbReference type="InterPro" id="IPR031728">
    <property type="entry name" value="GlcAase_C"/>
</dbReference>
<reference evidence="4" key="1">
    <citation type="journal article" date="2012" name="PLoS Genet.">
        <title>The genomes of the fungal plant pathogens Cladosporium fulvum and Dothistroma septosporum reveal adaptation to different hosts and lifestyles but also signatures of common ancestry.</title>
        <authorList>
            <person name="de Wit P.J.G.M."/>
            <person name="van der Burgt A."/>
            <person name="Oekmen B."/>
            <person name="Stergiopoulos I."/>
            <person name="Abd-Elsalam K.A."/>
            <person name="Aerts A.L."/>
            <person name="Bahkali A.H."/>
            <person name="Beenen H.G."/>
            <person name="Chettri P."/>
            <person name="Cox M.P."/>
            <person name="Datema E."/>
            <person name="de Vries R.P."/>
            <person name="Dhillon B."/>
            <person name="Ganley A.R."/>
            <person name="Griffiths S.A."/>
            <person name="Guo Y."/>
            <person name="Hamelin R.C."/>
            <person name="Henrissat B."/>
            <person name="Kabir M.S."/>
            <person name="Jashni M.K."/>
            <person name="Kema G."/>
            <person name="Klaubauf S."/>
            <person name="Lapidus A."/>
            <person name="Levasseur A."/>
            <person name="Lindquist E."/>
            <person name="Mehrabi R."/>
            <person name="Ohm R.A."/>
            <person name="Owen T.J."/>
            <person name="Salamov A."/>
            <person name="Schwelm A."/>
            <person name="Schijlen E."/>
            <person name="Sun H."/>
            <person name="van den Burg H.A."/>
            <person name="van Ham R.C.H.J."/>
            <person name="Zhang S."/>
            <person name="Goodwin S.B."/>
            <person name="Grigoriev I.V."/>
            <person name="Collemare J."/>
            <person name="Bradshaw R.E."/>
        </authorList>
    </citation>
    <scope>NUCLEOTIDE SEQUENCE [LARGE SCALE GENOMIC DNA]</scope>
    <source>
        <strain evidence="4">NZE10 / CBS 128990</strain>
    </source>
</reference>
<dbReference type="Gene3D" id="2.60.40.1180">
    <property type="entry name" value="Golgi alpha-mannosidase II"/>
    <property type="match status" value="1"/>
</dbReference>
<dbReference type="OrthoDB" id="2831684at2759"/>
<dbReference type="AlphaFoldDB" id="N1PKM4"/>
<name>N1PKM4_DOTSN</name>
<feature type="domain" description="Beta-glucuronidase C-terminal" evidence="2">
    <location>
        <begin position="391"/>
        <end position="494"/>
    </location>
</feature>
<dbReference type="InterPro" id="IPR017853">
    <property type="entry name" value="GH"/>
</dbReference>
<feature type="chain" id="PRO_5004109177" evidence="1">
    <location>
        <begin position="18"/>
        <end position="497"/>
    </location>
</feature>
<keyword evidence="1" id="KW-0732">Signal</keyword>
<evidence type="ECO:0000313" key="4">
    <source>
        <dbReference type="Proteomes" id="UP000016933"/>
    </source>
</evidence>
<dbReference type="Gene3D" id="3.20.20.80">
    <property type="entry name" value="Glycosidases"/>
    <property type="match status" value="1"/>
</dbReference>
<dbReference type="PANTHER" id="PTHR36183">
    <property type="entry name" value="BETA-GLUCURONIDASE"/>
    <property type="match status" value="1"/>
</dbReference>
<dbReference type="SUPFAM" id="SSF51445">
    <property type="entry name" value="(Trans)glycosidases"/>
    <property type="match status" value="1"/>
</dbReference>
<dbReference type="Pfam" id="PF16862">
    <property type="entry name" value="Glyco_hydro_79C"/>
    <property type="match status" value="1"/>
</dbReference>
<dbReference type="Proteomes" id="UP000016933">
    <property type="component" value="Unassembled WGS sequence"/>
</dbReference>
<dbReference type="InterPro" id="IPR013780">
    <property type="entry name" value="Glyco_hydro_b"/>
</dbReference>